<keyword evidence="4 10" id="KW-0732">Signal</keyword>
<evidence type="ECO:0000256" key="3">
    <source>
        <dbReference type="ARBA" id="ARBA00022692"/>
    </source>
</evidence>
<comment type="caution">
    <text evidence="12">The sequence shown here is derived from an EMBL/GenBank/DDBJ whole genome shotgun (WGS) entry which is preliminary data.</text>
</comment>
<evidence type="ECO:0000256" key="4">
    <source>
        <dbReference type="ARBA" id="ARBA00022729"/>
    </source>
</evidence>
<keyword evidence="2" id="KW-0433">Leucine-rich repeat</keyword>
<organism evidence="12">
    <name type="scientific">Brassica cretica</name>
    <name type="common">Mustard</name>
    <dbReference type="NCBI Taxonomy" id="69181"/>
    <lineage>
        <taxon>Eukaryota</taxon>
        <taxon>Viridiplantae</taxon>
        <taxon>Streptophyta</taxon>
        <taxon>Embryophyta</taxon>
        <taxon>Tracheophyta</taxon>
        <taxon>Spermatophyta</taxon>
        <taxon>Magnoliopsida</taxon>
        <taxon>eudicotyledons</taxon>
        <taxon>Gunneridae</taxon>
        <taxon>Pentapetalae</taxon>
        <taxon>rosids</taxon>
        <taxon>malvids</taxon>
        <taxon>Brassicales</taxon>
        <taxon>Brassicaceae</taxon>
        <taxon>Brassiceae</taxon>
        <taxon>Brassica</taxon>
    </lineage>
</organism>
<keyword evidence="3" id="KW-0812">Transmembrane</keyword>
<dbReference type="Pfam" id="PF08263">
    <property type="entry name" value="LRRNT_2"/>
    <property type="match status" value="1"/>
</dbReference>
<evidence type="ECO:0000256" key="10">
    <source>
        <dbReference type="SAM" id="SignalP"/>
    </source>
</evidence>
<sequence>MIIRSLCLIFYLSFSIFVFASPGKYLCRPDQRHALWEFKREFYVQRLNFHWWKSDPKTEKWRKNTDCCFWDGVSCELKTGMVIELDLKDSFLNGPLTTNSSLFRLQYRVLVLTRIIFLIPSSLRNLSYLTKLDLFENGFTGELPVLIGNLRRLTDLQLGFNSQWELSSYATQLERAHPDHFSFKPFRRYASI</sequence>
<accession>A0A8S9K997</accession>
<evidence type="ECO:0000256" key="1">
    <source>
        <dbReference type="ARBA" id="ARBA00004479"/>
    </source>
</evidence>
<keyword evidence="5" id="KW-0677">Repeat</keyword>
<evidence type="ECO:0000256" key="9">
    <source>
        <dbReference type="ARBA" id="ARBA00023180"/>
    </source>
</evidence>
<proteinExistence type="predicted"/>
<protein>
    <recommendedName>
        <fullName evidence="11">Leucine-rich repeat-containing N-terminal plant-type domain-containing protein</fullName>
    </recommendedName>
</protein>
<dbReference type="InterPro" id="IPR032675">
    <property type="entry name" value="LRR_dom_sf"/>
</dbReference>
<dbReference type="Gene3D" id="3.80.10.10">
    <property type="entry name" value="Ribonuclease Inhibitor"/>
    <property type="match status" value="1"/>
</dbReference>
<keyword evidence="7" id="KW-0472">Membrane</keyword>
<dbReference type="PANTHER" id="PTHR48061">
    <property type="entry name" value="LEUCINE-RICH REPEAT RECEPTOR PROTEIN KINASE EMS1-LIKE-RELATED"/>
    <property type="match status" value="1"/>
</dbReference>
<dbReference type="EMBL" id="QGKY02000190">
    <property type="protein sequence ID" value="KAF2591035.1"/>
    <property type="molecule type" value="Genomic_DNA"/>
</dbReference>
<feature type="signal peptide" evidence="10">
    <location>
        <begin position="1"/>
        <end position="20"/>
    </location>
</feature>
<reference evidence="12" key="1">
    <citation type="submission" date="2019-12" db="EMBL/GenBank/DDBJ databases">
        <title>Genome sequencing and annotation of Brassica cretica.</title>
        <authorList>
            <person name="Studholme D.J."/>
            <person name="Sarris P.F."/>
        </authorList>
    </citation>
    <scope>NUCLEOTIDE SEQUENCE</scope>
    <source>
        <strain evidence="12">PFS-102/07</strain>
        <tissue evidence="12">Leaf</tissue>
    </source>
</reference>
<evidence type="ECO:0000313" key="12">
    <source>
        <dbReference type="EMBL" id="KAF2591035.1"/>
    </source>
</evidence>
<evidence type="ECO:0000256" key="7">
    <source>
        <dbReference type="ARBA" id="ARBA00023136"/>
    </source>
</evidence>
<evidence type="ECO:0000256" key="2">
    <source>
        <dbReference type="ARBA" id="ARBA00022614"/>
    </source>
</evidence>
<dbReference type="InterPro" id="IPR046956">
    <property type="entry name" value="RLP23-like"/>
</dbReference>
<dbReference type="GO" id="GO:0016020">
    <property type="term" value="C:membrane"/>
    <property type="evidence" value="ECO:0007669"/>
    <property type="project" value="UniProtKB-SubCell"/>
</dbReference>
<feature type="chain" id="PRO_5035720958" description="Leucine-rich repeat-containing N-terminal plant-type domain-containing protein" evidence="10">
    <location>
        <begin position="21"/>
        <end position="192"/>
    </location>
</feature>
<evidence type="ECO:0000256" key="5">
    <source>
        <dbReference type="ARBA" id="ARBA00022737"/>
    </source>
</evidence>
<comment type="subcellular location">
    <subcellularLocation>
        <location evidence="1">Membrane</location>
        <topology evidence="1">Single-pass type I membrane protein</topology>
    </subcellularLocation>
</comment>
<keyword evidence="9" id="KW-0325">Glycoprotein</keyword>
<gene>
    <name evidence="12" type="ORF">F2Q70_00038459</name>
</gene>
<dbReference type="InterPro" id="IPR013210">
    <property type="entry name" value="LRR_N_plant-typ"/>
</dbReference>
<dbReference type="AlphaFoldDB" id="A0A8S9K997"/>
<feature type="domain" description="Leucine-rich repeat-containing N-terminal plant-type" evidence="11">
    <location>
        <begin position="30"/>
        <end position="75"/>
    </location>
</feature>
<dbReference type="SUPFAM" id="SSF52058">
    <property type="entry name" value="L domain-like"/>
    <property type="match status" value="1"/>
</dbReference>
<keyword evidence="8" id="KW-0675">Receptor</keyword>
<evidence type="ECO:0000259" key="11">
    <source>
        <dbReference type="Pfam" id="PF08263"/>
    </source>
</evidence>
<evidence type="ECO:0000256" key="8">
    <source>
        <dbReference type="ARBA" id="ARBA00023170"/>
    </source>
</evidence>
<dbReference type="PANTHER" id="PTHR48061:SF12">
    <property type="entry name" value="DISEASE RESISTANCE LIKE PROTEIN"/>
    <property type="match status" value="1"/>
</dbReference>
<name>A0A8S9K997_BRACR</name>
<evidence type="ECO:0000256" key="6">
    <source>
        <dbReference type="ARBA" id="ARBA00022989"/>
    </source>
</evidence>
<keyword evidence="6" id="KW-1133">Transmembrane helix</keyword>